<organism evidence="3 4">
    <name type="scientific">Ideonella dechloratans</name>
    <dbReference type="NCBI Taxonomy" id="36863"/>
    <lineage>
        <taxon>Bacteria</taxon>
        <taxon>Pseudomonadati</taxon>
        <taxon>Pseudomonadota</taxon>
        <taxon>Betaproteobacteria</taxon>
        <taxon>Burkholderiales</taxon>
        <taxon>Sphaerotilaceae</taxon>
        <taxon>Ideonella</taxon>
    </lineage>
</organism>
<evidence type="ECO:0000313" key="3">
    <source>
        <dbReference type="EMBL" id="KAB0578938.1"/>
    </source>
</evidence>
<keyword evidence="4" id="KW-1185">Reference proteome</keyword>
<proteinExistence type="inferred from homology"/>
<evidence type="ECO:0000313" key="4">
    <source>
        <dbReference type="Proteomes" id="UP000430120"/>
    </source>
</evidence>
<dbReference type="Pfam" id="PF13371">
    <property type="entry name" value="TPR_9"/>
    <property type="match status" value="1"/>
</dbReference>
<dbReference type="EMBL" id="VZPB01000041">
    <property type="protein sequence ID" value="KAB0578938.1"/>
    <property type="molecule type" value="Genomic_DNA"/>
</dbReference>
<dbReference type="Proteomes" id="UP000430120">
    <property type="component" value="Unassembled WGS sequence"/>
</dbReference>
<dbReference type="AlphaFoldDB" id="A0A643F8U3"/>
<evidence type="ECO:0000259" key="2">
    <source>
        <dbReference type="Pfam" id="PF13369"/>
    </source>
</evidence>
<dbReference type="Pfam" id="PF13369">
    <property type="entry name" value="Transglut_core2"/>
    <property type="match status" value="1"/>
</dbReference>
<protein>
    <submittedName>
        <fullName evidence="3">Tetratricopeptide repeat protein</fullName>
    </submittedName>
</protein>
<dbReference type="PANTHER" id="PTHR31350">
    <property type="entry name" value="SI:DKEY-261L7.2"/>
    <property type="match status" value="1"/>
</dbReference>
<reference evidence="3 4" key="1">
    <citation type="submission" date="2019-09" db="EMBL/GenBank/DDBJ databases">
        <title>Draft genome sequences of 48 bacterial type strains from the CCUG.</title>
        <authorList>
            <person name="Tunovic T."/>
            <person name="Pineiro-Iglesias B."/>
            <person name="Unosson C."/>
            <person name="Inganas E."/>
            <person name="Ohlen M."/>
            <person name="Cardew S."/>
            <person name="Jensie-Markopoulos S."/>
            <person name="Salva-Serra F."/>
            <person name="Jaen-Luchoro D."/>
            <person name="Karlsson R."/>
            <person name="Svensson-Stadler L."/>
            <person name="Chun J."/>
            <person name="Moore E."/>
        </authorList>
    </citation>
    <scope>NUCLEOTIDE SEQUENCE [LARGE SCALE GENOMIC DNA]</scope>
    <source>
        <strain evidence="3 4">CCUG 30977</strain>
    </source>
</reference>
<evidence type="ECO:0000256" key="1">
    <source>
        <dbReference type="ARBA" id="ARBA00007100"/>
    </source>
</evidence>
<sequence length="289" mass="32222">MSLPMRLEAPSALEYFAALVAEDAHFPLLEAAALLGQDAEPGLDVQAVIDEVDRLGQRFCSRLPADASALHRLRMLNRYFFHELGFGGNANNFYDPQNSYLHRVLETRRGIPVSLAVLYLELATQAGLPALGVSFPGHFLVKLHLPAGEVLLDPLDGRSLSREELEERLEPFCQQRGLVGDDAVPLGLFLQAAPPRDILARMLGNLKSVHRAAGDLVSGLAVQERLVRLLPEAWEEWRDRGLLLAELGQSQAAADDLALYLREAPQADDVQEIRRQWQVLREQPPPRWH</sequence>
<comment type="similarity">
    <text evidence="1">Belongs to the UPF0162 family.</text>
</comment>
<comment type="caution">
    <text evidence="3">The sequence shown here is derived from an EMBL/GenBank/DDBJ whole genome shotgun (WGS) entry which is preliminary data.</text>
</comment>
<dbReference type="PANTHER" id="PTHR31350:SF21">
    <property type="entry name" value="F-BOX ONLY PROTEIN 21"/>
    <property type="match status" value="1"/>
</dbReference>
<accession>A0A643F8U3</accession>
<feature type="domain" description="Protein SirB1 N-terminal" evidence="2">
    <location>
        <begin position="47"/>
        <end position="203"/>
    </location>
</feature>
<name>A0A643F8U3_IDEDE</name>
<gene>
    <name evidence="3" type="ORF">F7Q92_15520</name>
</gene>
<dbReference type="OrthoDB" id="232498at2"/>
<dbReference type="InterPro" id="IPR032698">
    <property type="entry name" value="SirB1_N"/>
</dbReference>